<evidence type="ECO:0000313" key="1">
    <source>
        <dbReference type="EMBL" id="OOK69637.1"/>
    </source>
</evidence>
<protein>
    <submittedName>
        <fullName evidence="1">Uncharacterized protein</fullName>
    </submittedName>
</protein>
<comment type="caution">
    <text evidence="1">The sequence shown here is derived from an EMBL/GenBank/DDBJ whole genome shotgun (WGS) entry which is preliminary data.</text>
</comment>
<dbReference type="AlphaFoldDB" id="A0A1V3WRR9"/>
<organism evidence="1 2">
    <name type="scientific">Mycobacterium kansasii</name>
    <dbReference type="NCBI Taxonomy" id="1768"/>
    <lineage>
        <taxon>Bacteria</taxon>
        <taxon>Bacillati</taxon>
        <taxon>Actinomycetota</taxon>
        <taxon>Actinomycetes</taxon>
        <taxon>Mycobacteriales</taxon>
        <taxon>Mycobacteriaceae</taxon>
        <taxon>Mycobacterium</taxon>
    </lineage>
</organism>
<gene>
    <name evidence="1" type="ORF">BZL29_6184</name>
</gene>
<evidence type="ECO:0000313" key="2">
    <source>
        <dbReference type="Proteomes" id="UP000188532"/>
    </source>
</evidence>
<reference evidence="1 2" key="1">
    <citation type="submission" date="2017-02" db="EMBL/GenBank/DDBJ databases">
        <title>Complete genome sequences of Mycobacterium kansasii strains isolated from rhesus macaques.</title>
        <authorList>
            <person name="Panda A."/>
            <person name="Nagaraj S."/>
            <person name="Zhao X."/>
            <person name="Tettelin H."/>
            <person name="Detolla L.J."/>
        </authorList>
    </citation>
    <scope>NUCLEOTIDE SEQUENCE [LARGE SCALE GENOMIC DNA]</scope>
    <source>
        <strain evidence="1 2">11-3469</strain>
    </source>
</reference>
<dbReference type="EMBL" id="MVBN01000007">
    <property type="protein sequence ID" value="OOK69637.1"/>
    <property type="molecule type" value="Genomic_DNA"/>
</dbReference>
<proteinExistence type="predicted"/>
<dbReference type="Proteomes" id="UP000188532">
    <property type="component" value="Unassembled WGS sequence"/>
</dbReference>
<accession>A0A1V3WRR9</accession>
<name>A0A1V3WRR9_MYCKA</name>
<sequence length="56" mass="5890">MMDTTVSGIGAVVVAELRAAGYMESTVGQYAKTIKALTEFASGVSIPPAWVWSSPR</sequence>